<keyword evidence="4 5" id="KW-0472">Membrane</keyword>
<feature type="transmembrane region" description="Helical" evidence="5">
    <location>
        <begin position="21"/>
        <end position="39"/>
    </location>
</feature>
<accession>A0A8J3GG86</accession>
<dbReference type="Proteomes" id="UP000642829">
    <property type="component" value="Unassembled WGS sequence"/>
</dbReference>
<feature type="transmembrane region" description="Helical" evidence="5">
    <location>
        <begin position="165"/>
        <end position="181"/>
    </location>
</feature>
<keyword evidence="3 5" id="KW-1133">Transmembrane helix</keyword>
<feature type="transmembrane region" description="Helical" evidence="5">
    <location>
        <begin position="133"/>
        <end position="158"/>
    </location>
</feature>
<evidence type="ECO:0008006" key="8">
    <source>
        <dbReference type="Google" id="ProtNLM"/>
    </source>
</evidence>
<keyword evidence="7" id="KW-1185">Reference proteome</keyword>
<dbReference type="SUPFAM" id="SSF144091">
    <property type="entry name" value="Rhomboid-like"/>
    <property type="match status" value="1"/>
</dbReference>
<dbReference type="GO" id="GO:0016020">
    <property type="term" value="C:membrane"/>
    <property type="evidence" value="ECO:0007669"/>
    <property type="project" value="UniProtKB-SubCell"/>
</dbReference>
<keyword evidence="2 5" id="KW-0812">Transmembrane</keyword>
<feature type="transmembrane region" description="Helical" evidence="5">
    <location>
        <begin position="187"/>
        <end position="203"/>
    </location>
</feature>
<evidence type="ECO:0000256" key="3">
    <source>
        <dbReference type="ARBA" id="ARBA00022989"/>
    </source>
</evidence>
<sequence length="268" mass="31150">MTWLDKLEKRFGRFAIHNLTFWIMVGQITVYGLGLFTTFPVDNLMFYPDDVLGGQVWRVFTFILEPPLVAMSPIFLVFYWYLFYIFGSALEHQWGEFRFNLFFLIGLACTVIAGLINWVILPGLIRPSHMVTNMYVMTSITFAFAILFPNFELLLYFVLPVKIKWLALITFALWVITAQGIVDWTLIFAALGNIVIFFGRSFMQGAKVKQRRVSHEKQQKAIAEEAFHRCVICNKTDLDDPDLEFSYLAGDGYCQDHWEEMEKRANAK</sequence>
<comment type="subcellular location">
    <subcellularLocation>
        <location evidence="1">Membrane</location>
        <topology evidence="1">Multi-pass membrane protein</topology>
    </subcellularLocation>
</comment>
<evidence type="ECO:0000256" key="1">
    <source>
        <dbReference type="ARBA" id="ARBA00004141"/>
    </source>
</evidence>
<proteinExistence type="predicted"/>
<dbReference type="EMBL" id="BMXG01000026">
    <property type="protein sequence ID" value="GHC11810.1"/>
    <property type="molecule type" value="Genomic_DNA"/>
</dbReference>
<gene>
    <name evidence="6" type="ORF">GCM10007047_31460</name>
</gene>
<reference evidence="6" key="1">
    <citation type="journal article" date="2014" name="Int. J. Syst. Evol. Microbiol.">
        <title>Complete genome sequence of Corynebacterium casei LMG S-19264T (=DSM 44701T), isolated from a smear-ripened cheese.</title>
        <authorList>
            <consortium name="US DOE Joint Genome Institute (JGI-PGF)"/>
            <person name="Walter F."/>
            <person name="Albersmeier A."/>
            <person name="Kalinowski J."/>
            <person name="Ruckert C."/>
        </authorList>
    </citation>
    <scope>NUCLEOTIDE SEQUENCE</scope>
    <source>
        <strain evidence="6">KCTC 12870</strain>
    </source>
</reference>
<dbReference type="RefSeq" id="WP_189517000.1">
    <property type="nucleotide sequence ID" value="NZ_BMXG01000026.1"/>
</dbReference>
<dbReference type="Gene3D" id="1.20.1540.10">
    <property type="entry name" value="Rhomboid-like"/>
    <property type="match status" value="1"/>
</dbReference>
<evidence type="ECO:0000256" key="2">
    <source>
        <dbReference type="ARBA" id="ARBA00022692"/>
    </source>
</evidence>
<comment type="caution">
    <text evidence="6">The sequence shown here is derived from an EMBL/GenBank/DDBJ whole genome shotgun (WGS) entry which is preliminary data.</text>
</comment>
<name>A0A8J3GG86_9BACT</name>
<evidence type="ECO:0000256" key="5">
    <source>
        <dbReference type="SAM" id="Phobius"/>
    </source>
</evidence>
<dbReference type="AlphaFoldDB" id="A0A8J3GG86"/>
<reference evidence="6" key="2">
    <citation type="submission" date="2020-09" db="EMBL/GenBank/DDBJ databases">
        <authorList>
            <person name="Sun Q."/>
            <person name="Kim S."/>
        </authorList>
    </citation>
    <scope>NUCLEOTIDE SEQUENCE</scope>
    <source>
        <strain evidence="6">KCTC 12870</strain>
    </source>
</reference>
<evidence type="ECO:0000313" key="7">
    <source>
        <dbReference type="Proteomes" id="UP000642829"/>
    </source>
</evidence>
<organism evidence="6 7">
    <name type="scientific">Cerasicoccus arenae</name>
    <dbReference type="NCBI Taxonomy" id="424488"/>
    <lineage>
        <taxon>Bacteria</taxon>
        <taxon>Pseudomonadati</taxon>
        <taxon>Verrucomicrobiota</taxon>
        <taxon>Opitutia</taxon>
        <taxon>Puniceicoccales</taxon>
        <taxon>Cerasicoccaceae</taxon>
        <taxon>Cerasicoccus</taxon>
    </lineage>
</organism>
<evidence type="ECO:0000256" key="4">
    <source>
        <dbReference type="ARBA" id="ARBA00023136"/>
    </source>
</evidence>
<feature type="transmembrane region" description="Helical" evidence="5">
    <location>
        <begin position="99"/>
        <end position="121"/>
    </location>
</feature>
<protein>
    <recommendedName>
        <fullName evidence="8">Peptidase S54 rhomboid domain-containing protein</fullName>
    </recommendedName>
</protein>
<feature type="transmembrane region" description="Helical" evidence="5">
    <location>
        <begin position="59"/>
        <end position="87"/>
    </location>
</feature>
<dbReference type="InterPro" id="IPR035952">
    <property type="entry name" value="Rhomboid-like_sf"/>
</dbReference>
<evidence type="ECO:0000313" key="6">
    <source>
        <dbReference type="EMBL" id="GHC11810.1"/>
    </source>
</evidence>